<gene>
    <name evidence="2" type="ORF">MUK42_28588</name>
</gene>
<name>A0A9E7G4U7_9LILI</name>
<accession>A0A9E7G4U7</accession>
<feature type="region of interest" description="Disordered" evidence="1">
    <location>
        <begin position="54"/>
        <end position="116"/>
    </location>
</feature>
<dbReference type="AlphaFoldDB" id="A0A9E7G4U7"/>
<evidence type="ECO:0000256" key="1">
    <source>
        <dbReference type="SAM" id="MobiDB-lite"/>
    </source>
</evidence>
<reference evidence="2" key="1">
    <citation type="submission" date="2022-05" db="EMBL/GenBank/DDBJ databases">
        <title>The Musa troglodytarum L. genome provides insights into the mechanism of non-climacteric behaviour and enrichment of carotenoids.</title>
        <authorList>
            <person name="Wang J."/>
        </authorList>
    </citation>
    <scope>NUCLEOTIDE SEQUENCE</scope>
    <source>
        <tissue evidence="2">Leaf</tissue>
    </source>
</reference>
<dbReference type="Proteomes" id="UP001055439">
    <property type="component" value="Chromosome 6"/>
</dbReference>
<protein>
    <submittedName>
        <fullName evidence="2">Uncharacterized protein</fullName>
    </submittedName>
</protein>
<sequence length="116" mass="12773">MTSFGGGKTSFLFLRKGGAYDFTLSEEYRRIGTSRSLLPNLSLQPRHAKRLELHHARQAGLPTTPTSPMGSLSGLRTTGPLAPAGRRGDSGGDSRLLRWERFGDSERDNRSVEDEL</sequence>
<proteinExistence type="predicted"/>
<organism evidence="2 3">
    <name type="scientific">Musa troglodytarum</name>
    <name type="common">fe'i banana</name>
    <dbReference type="NCBI Taxonomy" id="320322"/>
    <lineage>
        <taxon>Eukaryota</taxon>
        <taxon>Viridiplantae</taxon>
        <taxon>Streptophyta</taxon>
        <taxon>Embryophyta</taxon>
        <taxon>Tracheophyta</taxon>
        <taxon>Spermatophyta</taxon>
        <taxon>Magnoliopsida</taxon>
        <taxon>Liliopsida</taxon>
        <taxon>Zingiberales</taxon>
        <taxon>Musaceae</taxon>
        <taxon>Musa</taxon>
    </lineage>
</organism>
<evidence type="ECO:0000313" key="3">
    <source>
        <dbReference type="Proteomes" id="UP001055439"/>
    </source>
</evidence>
<feature type="compositionally biased region" description="Basic and acidic residues" evidence="1">
    <location>
        <begin position="86"/>
        <end position="116"/>
    </location>
</feature>
<evidence type="ECO:0000313" key="2">
    <source>
        <dbReference type="EMBL" id="URE08881.1"/>
    </source>
</evidence>
<dbReference type="EMBL" id="CP097508">
    <property type="protein sequence ID" value="URE08881.1"/>
    <property type="molecule type" value="Genomic_DNA"/>
</dbReference>
<keyword evidence="3" id="KW-1185">Reference proteome</keyword>
<feature type="compositionally biased region" description="Polar residues" evidence="1">
    <location>
        <begin position="61"/>
        <end position="76"/>
    </location>
</feature>